<keyword evidence="2" id="KW-1185">Reference proteome</keyword>
<dbReference type="EMBL" id="BAAFRS010000100">
    <property type="protein sequence ID" value="GAB1222261.1"/>
    <property type="molecule type" value="Genomic_DNA"/>
</dbReference>
<dbReference type="Proteomes" id="UP001628156">
    <property type="component" value="Unassembled WGS sequence"/>
</dbReference>
<sequence length="101" mass="11741">MDRTALSINTIYCSFCSISPENHNYALQHLTEAINSQKDNDMYVNEEVKRCMIRYITRLTNKIMELDINHSTYSMLKEPNLDDQPRLSFDVLGSDSFPMLS</sequence>
<reference evidence="1 2" key="1">
    <citation type="journal article" date="2019" name="PLoS Negl. Trop. Dis.">
        <title>Whole genome sequencing of Entamoeba nuttalli reveals mammalian host-related molecular signatures and a novel octapeptide-repeat surface protein.</title>
        <authorList>
            <person name="Tanaka M."/>
            <person name="Makiuchi T."/>
            <person name="Komiyama T."/>
            <person name="Shiina T."/>
            <person name="Osaki K."/>
            <person name="Tachibana H."/>
        </authorList>
    </citation>
    <scope>NUCLEOTIDE SEQUENCE [LARGE SCALE GENOMIC DNA]</scope>
    <source>
        <strain evidence="1 2">P19-061405</strain>
    </source>
</reference>
<protein>
    <submittedName>
        <fullName evidence="1">Uncharacterized protein</fullName>
    </submittedName>
</protein>
<proteinExistence type="predicted"/>
<evidence type="ECO:0000313" key="1">
    <source>
        <dbReference type="EMBL" id="GAB1222261.1"/>
    </source>
</evidence>
<organism evidence="1 2">
    <name type="scientific">Entamoeba nuttalli</name>
    <dbReference type="NCBI Taxonomy" id="412467"/>
    <lineage>
        <taxon>Eukaryota</taxon>
        <taxon>Amoebozoa</taxon>
        <taxon>Evosea</taxon>
        <taxon>Archamoebae</taxon>
        <taxon>Mastigamoebida</taxon>
        <taxon>Entamoebidae</taxon>
        <taxon>Entamoeba</taxon>
    </lineage>
</organism>
<gene>
    <name evidence="1" type="ORF">ENUP19_0100G0010</name>
</gene>
<accession>A0ABQ0DHD1</accession>
<comment type="caution">
    <text evidence="1">The sequence shown here is derived from an EMBL/GenBank/DDBJ whole genome shotgun (WGS) entry which is preliminary data.</text>
</comment>
<evidence type="ECO:0000313" key="2">
    <source>
        <dbReference type="Proteomes" id="UP001628156"/>
    </source>
</evidence>
<name>A0ABQ0DHD1_9EUKA</name>